<feature type="transmembrane region" description="Helical" evidence="6">
    <location>
        <begin position="139"/>
        <end position="157"/>
    </location>
</feature>
<keyword evidence="9" id="KW-1185">Reference proteome</keyword>
<feature type="transmembrane region" description="Helical" evidence="6">
    <location>
        <begin position="63"/>
        <end position="88"/>
    </location>
</feature>
<keyword evidence="5 6" id="KW-0472">Membrane</keyword>
<feature type="transmembrane region" description="Helical" evidence="6">
    <location>
        <begin position="94"/>
        <end position="127"/>
    </location>
</feature>
<feature type="transmembrane region" description="Helical" evidence="6">
    <location>
        <begin position="414"/>
        <end position="431"/>
    </location>
</feature>
<feature type="transmembrane region" description="Helical" evidence="6">
    <location>
        <begin position="255"/>
        <end position="272"/>
    </location>
</feature>
<dbReference type="InterPro" id="IPR004680">
    <property type="entry name" value="Cit_transptr-like_dom"/>
</dbReference>
<reference evidence="8 9" key="1">
    <citation type="submission" date="2016-10" db="EMBL/GenBank/DDBJ databases">
        <authorList>
            <person name="de Groot N.N."/>
        </authorList>
    </citation>
    <scope>NUCLEOTIDE SEQUENCE [LARGE SCALE GENOMIC DNA]</scope>
    <source>
        <strain evidence="8 9">KH1P1</strain>
    </source>
</reference>
<evidence type="ECO:0000256" key="2">
    <source>
        <dbReference type="ARBA" id="ARBA00022448"/>
    </source>
</evidence>
<dbReference type="RefSeq" id="WP_074648861.1">
    <property type="nucleotide sequence ID" value="NZ_FOIL01000007.1"/>
</dbReference>
<dbReference type="AlphaFoldDB" id="A0A1I0CFY7"/>
<dbReference type="Proteomes" id="UP000199820">
    <property type="component" value="Unassembled WGS sequence"/>
</dbReference>
<dbReference type="PANTHER" id="PTHR30354:SF26">
    <property type="entry name" value="TRANSPORTER, PUTATIVE-RELATED"/>
    <property type="match status" value="1"/>
</dbReference>
<feature type="domain" description="Citrate transporter-like" evidence="7">
    <location>
        <begin position="17"/>
        <end position="378"/>
    </location>
</feature>
<evidence type="ECO:0000259" key="7">
    <source>
        <dbReference type="Pfam" id="PF03600"/>
    </source>
</evidence>
<evidence type="ECO:0000256" key="1">
    <source>
        <dbReference type="ARBA" id="ARBA00004141"/>
    </source>
</evidence>
<proteinExistence type="predicted"/>
<comment type="subcellular location">
    <subcellularLocation>
        <location evidence="1">Membrane</location>
        <topology evidence="1">Multi-pass membrane protein</topology>
    </subcellularLocation>
</comment>
<gene>
    <name evidence="8" type="ORF">SAMN04487771_100729</name>
</gene>
<keyword evidence="4 6" id="KW-1133">Transmembrane helix</keyword>
<feature type="transmembrane region" description="Helical" evidence="6">
    <location>
        <begin position="25"/>
        <end position="43"/>
    </location>
</feature>
<dbReference type="Pfam" id="PF03600">
    <property type="entry name" value="CitMHS"/>
    <property type="match status" value="1"/>
</dbReference>
<dbReference type="eggNOG" id="COG2851">
    <property type="taxonomic scope" value="Bacteria"/>
</dbReference>
<protein>
    <submittedName>
        <fullName evidence="8">Citrate-Mg2+:H+ or citrate-Ca2+:H+ symporter, CitMHS family</fullName>
    </submittedName>
</protein>
<evidence type="ECO:0000313" key="9">
    <source>
        <dbReference type="Proteomes" id="UP000199820"/>
    </source>
</evidence>
<dbReference type="GO" id="GO:0005886">
    <property type="term" value="C:plasma membrane"/>
    <property type="evidence" value="ECO:0007669"/>
    <property type="project" value="TreeGrafter"/>
</dbReference>
<feature type="transmembrane region" description="Helical" evidence="6">
    <location>
        <begin position="328"/>
        <end position="351"/>
    </location>
</feature>
<name>A0A1I0CFY7_9FIRM</name>
<evidence type="ECO:0000256" key="5">
    <source>
        <dbReference type="ARBA" id="ARBA00023136"/>
    </source>
</evidence>
<keyword evidence="2" id="KW-0813">Transport</keyword>
<sequence>MTAAIGFLMIVAIVALLLKGKMSPVVVLAAIPALAALILGFGLPDIMKFIADGIGTTTSNGILFIFSVIYFGVLADTGLFDVIVNWLVKKAGNNVIAITVATAIIATIAHLDGTTAVTVLITIPSMYPVYKKMNIDERILLCITGACMGVMNLLPWGGPTARAATVLQMDANDLWHMLIPIQVIGCIINIALAVVMGMIAIKMGAGAGKGVEIESAQEEKKEDDALRKGPKMLFFNFLLTAVVIAGLSVGIGKSYVVFLLGLCVLLAVNYPDQKTQQKLIKKHAPSAIAISATLFAAGAMVGVFDGTGMLEAMASAIMGIIPPALGQYIHIIFGILALPLGLCIGTDAYFYGIMPLVMQVGETYGVASLNTAIAMIIGKNLALMVSPLVPATYLAIGLTNTELKDHMKFSIPPYYVTSVLMVFLGIVIGVVKL</sequence>
<evidence type="ECO:0000313" key="8">
    <source>
        <dbReference type="EMBL" id="SET18259.1"/>
    </source>
</evidence>
<dbReference type="EMBL" id="FOIL01000007">
    <property type="protein sequence ID" value="SET18259.1"/>
    <property type="molecule type" value="Genomic_DNA"/>
</dbReference>
<feature type="transmembrane region" description="Helical" evidence="6">
    <location>
        <begin position="177"/>
        <end position="201"/>
    </location>
</feature>
<dbReference type="NCBIfam" id="TIGR00784">
    <property type="entry name" value="citMHS"/>
    <property type="match status" value="1"/>
</dbReference>
<dbReference type="GO" id="GO:0015137">
    <property type="term" value="F:citrate transmembrane transporter activity"/>
    <property type="evidence" value="ECO:0007669"/>
    <property type="project" value="InterPro"/>
</dbReference>
<dbReference type="STRING" id="1526.SAMN02910262_00528"/>
<feature type="transmembrane region" description="Helical" evidence="6">
    <location>
        <begin position="372"/>
        <end position="394"/>
    </location>
</feature>
<dbReference type="InterPro" id="IPR003474">
    <property type="entry name" value="Glcn_transporter"/>
</dbReference>
<evidence type="ECO:0000256" key="4">
    <source>
        <dbReference type="ARBA" id="ARBA00022989"/>
    </source>
</evidence>
<keyword evidence="3 6" id="KW-0812">Transmembrane</keyword>
<feature type="transmembrane region" description="Helical" evidence="6">
    <location>
        <begin position="284"/>
        <end position="304"/>
    </location>
</feature>
<evidence type="ECO:0000256" key="6">
    <source>
        <dbReference type="SAM" id="Phobius"/>
    </source>
</evidence>
<accession>A0A1I0CFY7</accession>
<dbReference type="InterPro" id="IPR014738">
    <property type="entry name" value="Citrate_transporter"/>
</dbReference>
<dbReference type="GO" id="GO:0015128">
    <property type="term" value="F:gluconate transmembrane transporter activity"/>
    <property type="evidence" value="ECO:0007669"/>
    <property type="project" value="InterPro"/>
</dbReference>
<dbReference type="OrthoDB" id="5329450at2"/>
<dbReference type="PANTHER" id="PTHR30354">
    <property type="entry name" value="GNT FAMILY GLUCONATE TRANSPORTER"/>
    <property type="match status" value="1"/>
</dbReference>
<feature type="transmembrane region" description="Helical" evidence="6">
    <location>
        <begin position="232"/>
        <end position="249"/>
    </location>
</feature>
<evidence type="ECO:0000256" key="3">
    <source>
        <dbReference type="ARBA" id="ARBA00022692"/>
    </source>
</evidence>
<organism evidence="8 9">
    <name type="scientific">[Clostridium] aminophilum</name>
    <dbReference type="NCBI Taxonomy" id="1526"/>
    <lineage>
        <taxon>Bacteria</taxon>
        <taxon>Bacillati</taxon>
        <taxon>Bacillota</taxon>
        <taxon>Clostridia</taxon>
        <taxon>Lachnospirales</taxon>
        <taxon>Lachnospiraceae</taxon>
    </lineage>
</organism>